<dbReference type="RefSeq" id="WP_143232305.1">
    <property type="nucleotide sequence ID" value="NZ_BOMU01000038.1"/>
</dbReference>
<dbReference type="OrthoDB" id="9429388at2"/>
<organism evidence="1 2">
    <name type="scientific">Actinoplanes regularis</name>
    <dbReference type="NCBI Taxonomy" id="52697"/>
    <lineage>
        <taxon>Bacteria</taxon>
        <taxon>Bacillati</taxon>
        <taxon>Actinomycetota</taxon>
        <taxon>Actinomycetes</taxon>
        <taxon>Micromonosporales</taxon>
        <taxon>Micromonosporaceae</taxon>
        <taxon>Actinoplanes</taxon>
    </lineage>
</organism>
<accession>A0A238Y0Z4</accession>
<evidence type="ECO:0000313" key="1">
    <source>
        <dbReference type="EMBL" id="SNR64895.1"/>
    </source>
</evidence>
<protein>
    <submittedName>
        <fullName evidence="1">Uncharacterized protein</fullName>
    </submittedName>
</protein>
<dbReference type="EMBL" id="FZNR01000004">
    <property type="protein sequence ID" value="SNR64895.1"/>
    <property type="molecule type" value="Genomic_DNA"/>
</dbReference>
<dbReference type="AlphaFoldDB" id="A0A238Y0Z4"/>
<reference evidence="1 2" key="1">
    <citation type="submission" date="2017-06" db="EMBL/GenBank/DDBJ databases">
        <authorList>
            <person name="Kim H.J."/>
            <person name="Triplett B.A."/>
        </authorList>
    </citation>
    <scope>NUCLEOTIDE SEQUENCE [LARGE SCALE GENOMIC DNA]</scope>
    <source>
        <strain evidence="1 2">DSM 43151</strain>
    </source>
</reference>
<name>A0A238Y0Z4_9ACTN</name>
<sequence length="235" mass="25745">MPSSTSPGSASDVNNWNSFKTDEGFIWSSHIPRVTAGERVTAWQDTVLRAGERHGILRVVEALDGEFRRDRDGSIADWLVAHGDRVEPFGTFPAGFLLGRPDLYLPAARLAYATGDGMTEAWFTNVADLAGAAGLPPHGRVYPPLSIDPSFWDEDDSFTVSLATATDIWFPHNHPAHRVHDGPIDNRVVSARNAPRLNAFLTEVRTACQALGGDWRWTSTPAGVWEVDDEGLIRG</sequence>
<gene>
    <name evidence="1" type="ORF">SAMN06264365_104177</name>
</gene>
<keyword evidence="2" id="KW-1185">Reference proteome</keyword>
<evidence type="ECO:0000313" key="2">
    <source>
        <dbReference type="Proteomes" id="UP000198415"/>
    </source>
</evidence>
<proteinExistence type="predicted"/>
<dbReference type="Proteomes" id="UP000198415">
    <property type="component" value="Unassembled WGS sequence"/>
</dbReference>